<reference evidence="1 2" key="1">
    <citation type="journal article" date="2018" name="Sci. Rep.">
        <title>Genomic signatures of local adaptation to the degree of environmental predictability in rotifers.</title>
        <authorList>
            <person name="Franch-Gras L."/>
            <person name="Hahn C."/>
            <person name="Garcia-Roger E.M."/>
            <person name="Carmona M.J."/>
            <person name="Serra M."/>
            <person name="Gomez A."/>
        </authorList>
    </citation>
    <scope>NUCLEOTIDE SEQUENCE [LARGE SCALE GENOMIC DNA]</scope>
    <source>
        <strain evidence="1">HYR1</strain>
    </source>
</reference>
<protein>
    <submittedName>
        <fullName evidence="1">Uncharacterized protein</fullName>
    </submittedName>
</protein>
<evidence type="ECO:0000313" key="1">
    <source>
        <dbReference type="EMBL" id="RNA17050.1"/>
    </source>
</evidence>
<name>A0A3M7R0A8_BRAPC</name>
<dbReference type="EMBL" id="REGN01004546">
    <property type="protein sequence ID" value="RNA17050.1"/>
    <property type="molecule type" value="Genomic_DNA"/>
</dbReference>
<gene>
    <name evidence="1" type="ORF">BpHYR1_002148</name>
</gene>
<organism evidence="1 2">
    <name type="scientific">Brachionus plicatilis</name>
    <name type="common">Marine rotifer</name>
    <name type="synonym">Brachionus muelleri</name>
    <dbReference type="NCBI Taxonomy" id="10195"/>
    <lineage>
        <taxon>Eukaryota</taxon>
        <taxon>Metazoa</taxon>
        <taxon>Spiralia</taxon>
        <taxon>Gnathifera</taxon>
        <taxon>Rotifera</taxon>
        <taxon>Eurotatoria</taxon>
        <taxon>Monogononta</taxon>
        <taxon>Pseudotrocha</taxon>
        <taxon>Ploima</taxon>
        <taxon>Brachionidae</taxon>
        <taxon>Brachionus</taxon>
    </lineage>
</organism>
<comment type="caution">
    <text evidence="1">The sequence shown here is derived from an EMBL/GenBank/DDBJ whole genome shotgun (WGS) entry which is preliminary data.</text>
</comment>
<keyword evidence="2" id="KW-1185">Reference proteome</keyword>
<accession>A0A3M7R0A8</accession>
<proteinExistence type="predicted"/>
<dbReference type="AlphaFoldDB" id="A0A3M7R0A8"/>
<sequence length="84" mass="9555">MVYMTYIAFLNKIIETFTNNKIKVEFSISFSNNCKLFSSAGFESHRTTMVTLGHYSIEIIVSSPTRVVDLSGRQSSRFARCANF</sequence>
<dbReference type="Proteomes" id="UP000276133">
    <property type="component" value="Unassembled WGS sequence"/>
</dbReference>
<evidence type="ECO:0000313" key="2">
    <source>
        <dbReference type="Proteomes" id="UP000276133"/>
    </source>
</evidence>